<gene>
    <name evidence="4" type="ORF">V3M73_10010</name>
</gene>
<evidence type="ECO:0000259" key="3">
    <source>
        <dbReference type="PROSITE" id="PS50893"/>
    </source>
</evidence>
<evidence type="ECO:0000256" key="2">
    <source>
        <dbReference type="ARBA" id="ARBA00022840"/>
    </source>
</evidence>
<dbReference type="EMBL" id="JBAGNM010000017">
    <property type="protein sequence ID" value="MEW6955348.1"/>
    <property type="molecule type" value="Genomic_DNA"/>
</dbReference>
<dbReference type="PANTHER" id="PTHR42794:SF2">
    <property type="entry name" value="ABC TRANSPORTER ATP-BINDING PROTEIN"/>
    <property type="match status" value="1"/>
</dbReference>
<dbReference type="Proteomes" id="UP001555100">
    <property type="component" value="Unassembled WGS sequence"/>
</dbReference>
<sequence>MIEIKDVEFKYGDRLVIDNITVTASSGRILGLIGPNGAGKSTLLSLIYRLLTPQHGNVVVDGSDIRALSRNEVAQRMAVVAQHNEATMPLTVFDCVALGRLGKSTIFNYCNDADNELVCQAITYVGLAGYERRLSSELSGGEWQRVLIARAIVQQSTHLLLDEPTNHLDIHHQYAVLQLMRELSSTTVVVLHDLNLAAQFCDDLALLQNGKIVASGTPEEVLTAERISEVYQIHAEVVTQGPYRHLVYSPYNK</sequence>
<reference evidence="4 5" key="1">
    <citation type="submission" date="2024-01" db="EMBL/GenBank/DDBJ databases">
        <title>Genomic analysis and antimicrobial resistance profiles of Trueperella pyogenes isolated from domestic and wild animals.</title>
        <authorList>
            <person name="Magossi G."/>
            <person name="Gzyl K.E."/>
            <person name="Holman D.B."/>
            <person name="Amat S."/>
        </authorList>
    </citation>
    <scope>NUCLEOTIDE SEQUENCE [LARGE SCALE GENOMIC DNA]</scope>
    <source>
        <strain evidence="4 5">1494</strain>
    </source>
</reference>
<dbReference type="InterPro" id="IPR017871">
    <property type="entry name" value="ABC_transporter-like_CS"/>
</dbReference>
<evidence type="ECO:0000256" key="1">
    <source>
        <dbReference type="ARBA" id="ARBA00022741"/>
    </source>
</evidence>
<proteinExistence type="predicted"/>
<dbReference type="PANTHER" id="PTHR42794">
    <property type="entry name" value="HEMIN IMPORT ATP-BINDING PROTEIN HMUV"/>
    <property type="match status" value="1"/>
</dbReference>
<dbReference type="InterPro" id="IPR003439">
    <property type="entry name" value="ABC_transporter-like_ATP-bd"/>
</dbReference>
<name>A0ABV3NEB7_9ACTO</name>
<dbReference type="RefSeq" id="WP_025296533.1">
    <property type="nucleotide sequence ID" value="NZ_CP007519.1"/>
</dbReference>
<keyword evidence="1" id="KW-0547">Nucleotide-binding</keyword>
<dbReference type="Pfam" id="PF00005">
    <property type="entry name" value="ABC_tran"/>
    <property type="match status" value="1"/>
</dbReference>
<dbReference type="SUPFAM" id="SSF52540">
    <property type="entry name" value="P-loop containing nucleoside triphosphate hydrolases"/>
    <property type="match status" value="1"/>
</dbReference>
<dbReference type="Gene3D" id="3.40.50.300">
    <property type="entry name" value="P-loop containing nucleotide triphosphate hydrolases"/>
    <property type="match status" value="1"/>
</dbReference>
<keyword evidence="2 4" id="KW-0067">ATP-binding</keyword>
<protein>
    <submittedName>
        <fullName evidence="4">ABC transporter ATP-binding protein</fullName>
    </submittedName>
</protein>
<organism evidence="4 5">
    <name type="scientific">Trueperella pyogenes</name>
    <dbReference type="NCBI Taxonomy" id="1661"/>
    <lineage>
        <taxon>Bacteria</taxon>
        <taxon>Bacillati</taxon>
        <taxon>Actinomycetota</taxon>
        <taxon>Actinomycetes</taxon>
        <taxon>Actinomycetales</taxon>
        <taxon>Actinomycetaceae</taxon>
        <taxon>Trueperella</taxon>
    </lineage>
</organism>
<evidence type="ECO:0000313" key="4">
    <source>
        <dbReference type="EMBL" id="MEW6955348.1"/>
    </source>
</evidence>
<dbReference type="PROSITE" id="PS00211">
    <property type="entry name" value="ABC_TRANSPORTER_1"/>
    <property type="match status" value="1"/>
</dbReference>
<dbReference type="PROSITE" id="PS50893">
    <property type="entry name" value="ABC_TRANSPORTER_2"/>
    <property type="match status" value="1"/>
</dbReference>
<comment type="caution">
    <text evidence="4">The sequence shown here is derived from an EMBL/GenBank/DDBJ whole genome shotgun (WGS) entry which is preliminary data.</text>
</comment>
<keyword evidence="5" id="KW-1185">Reference proteome</keyword>
<dbReference type="GO" id="GO:0005524">
    <property type="term" value="F:ATP binding"/>
    <property type="evidence" value="ECO:0007669"/>
    <property type="project" value="UniProtKB-KW"/>
</dbReference>
<feature type="domain" description="ABC transporter" evidence="3">
    <location>
        <begin position="2"/>
        <end position="234"/>
    </location>
</feature>
<evidence type="ECO:0000313" key="5">
    <source>
        <dbReference type="Proteomes" id="UP001555100"/>
    </source>
</evidence>
<accession>A0ABV3NEB7</accession>
<dbReference type="InterPro" id="IPR027417">
    <property type="entry name" value="P-loop_NTPase"/>
</dbReference>
<dbReference type="CDD" id="cd03214">
    <property type="entry name" value="ABC_Iron-Siderophores_B12_Hemin"/>
    <property type="match status" value="1"/>
</dbReference>
<dbReference type="InterPro" id="IPR003593">
    <property type="entry name" value="AAA+_ATPase"/>
</dbReference>
<dbReference type="SMART" id="SM00382">
    <property type="entry name" value="AAA"/>
    <property type="match status" value="1"/>
</dbReference>